<feature type="repeat" description="WD" evidence="4">
    <location>
        <begin position="575"/>
        <end position="617"/>
    </location>
</feature>
<dbReference type="InterPro" id="IPR057451">
    <property type="entry name" value="BRWD/PHIP_AD"/>
</dbReference>
<dbReference type="PANTHER" id="PTHR16266">
    <property type="entry name" value="WD REPEAT DOMAIN 9"/>
    <property type="match status" value="1"/>
</dbReference>
<organism evidence="9 10">
    <name type="scientific">Sphagnum jensenii</name>
    <dbReference type="NCBI Taxonomy" id="128206"/>
    <lineage>
        <taxon>Eukaryota</taxon>
        <taxon>Viridiplantae</taxon>
        <taxon>Streptophyta</taxon>
        <taxon>Embryophyta</taxon>
        <taxon>Bryophyta</taxon>
        <taxon>Sphagnophytina</taxon>
        <taxon>Sphagnopsida</taxon>
        <taxon>Sphagnales</taxon>
        <taxon>Sphagnaceae</taxon>
        <taxon>Sphagnum</taxon>
    </lineage>
</organism>
<dbReference type="SUPFAM" id="SSF47370">
    <property type="entry name" value="Bromodomain"/>
    <property type="match status" value="1"/>
</dbReference>
<feature type="domain" description="BRWD/PHIP ancillary-like" evidence="7">
    <location>
        <begin position="1468"/>
        <end position="1642"/>
    </location>
</feature>
<keyword evidence="10" id="KW-1185">Reference proteome</keyword>
<feature type="compositionally biased region" description="Basic and acidic residues" evidence="5">
    <location>
        <begin position="1341"/>
        <end position="1361"/>
    </location>
</feature>
<feature type="repeat" description="WD" evidence="4">
    <location>
        <begin position="386"/>
        <end position="418"/>
    </location>
</feature>
<feature type="compositionally biased region" description="Basic and acidic residues" evidence="5">
    <location>
        <begin position="1185"/>
        <end position="1198"/>
    </location>
</feature>
<dbReference type="Pfam" id="PF25313">
    <property type="entry name" value="BRWD_AD"/>
    <property type="match status" value="1"/>
</dbReference>
<feature type="compositionally biased region" description="Polar residues" evidence="5">
    <location>
        <begin position="1326"/>
        <end position="1340"/>
    </location>
</feature>
<feature type="domain" description="BRWD/PHIP N-terminal" evidence="8">
    <location>
        <begin position="35"/>
        <end position="131"/>
    </location>
</feature>
<dbReference type="PROSITE" id="PS00678">
    <property type="entry name" value="WD_REPEATS_1"/>
    <property type="match status" value="2"/>
</dbReference>
<dbReference type="Gene3D" id="1.20.920.10">
    <property type="entry name" value="Bromodomain-like"/>
    <property type="match status" value="1"/>
</dbReference>
<feature type="repeat" description="WD" evidence="4">
    <location>
        <begin position="278"/>
        <end position="319"/>
    </location>
</feature>
<dbReference type="SMART" id="SM00320">
    <property type="entry name" value="WD40"/>
    <property type="match status" value="8"/>
</dbReference>
<dbReference type="InterPro" id="IPR001680">
    <property type="entry name" value="WD40_rpt"/>
</dbReference>
<dbReference type="Proteomes" id="UP001497444">
    <property type="component" value="Chromosome 18"/>
</dbReference>
<feature type="compositionally biased region" description="Basic residues" evidence="5">
    <location>
        <begin position="848"/>
        <end position="857"/>
    </location>
</feature>
<dbReference type="Pfam" id="PF00400">
    <property type="entry name" value="WD40"/>
    <property type="match status" value="5"/>
</dbReference>
<keyword evidence="2" id="KW-0677">Repeat</keyword>
<dbReference type="CDD" id="cd00200">
    <property type="entry name" value="WD40"/>
    <property type="match status" value="1"/>
</dbReference>
<evidence type="ECO:0000256" key="1">
    <source>
        <dbReference type="ARBA" id="ARBA00022574"/>
    </source>
</evidence>
<feature type="compositionally biased region" description="Pro residues" evidence="5">
    <location>
        <begin position="748"/>
        <end position="763"/>
    </location>
</feature>
<feature type="compositionally biased region" description="Basic and acidic residues" evidence="5">
    <location>
        <begin position="1414"/>
        <end position="1424"/>
    </location>
</feature>
<protein>
    <submittedName>
        <fullName evidence="9">Uncharacterized protein</fullName>
    </submittedName>
</protein>
<feature type="region of interest" description="Disordered" evidence="5">
    <location>
        <begin position="745"/>
        <end position="779"/>
    </location>
</feature>
<keyword evidence="3" id="KW-0103">Bromodomain</keyword>
<dbReference type="InterPro" id="IPR057452">
    <property type="entry name" value="BRWD/PHIP_N"/>
</dbReference>
<evidence type="ECO:0000256" key="5">
    <source>
        <dbReference type="SAM" id="MobiDB-lite"/>
    </source>
</evidence>
<dbReference type="InterPro" id="IPR015943">
    <property type="entry name" value="WD40/YVTN_repeat-like_dom_sf"/>
</dbReference>
<sequence length="1758" mass="195885">MATSSLVPLPQPDQPGLFNPTRALGGLSPLPPDASSRGSIDPDIAEVYFLVMHFLASGPCTRAFGQLWNELLQHKLLPRRFHAWYARDRKNSGNEDDDGLSLPLSYTDIVTRHPHVEPGHLVKLLQQLLVYNQRSVAALEPAHSRIPTAADVPTLLGAGAFSLLDLERSQASKDVSRWTRQLRWPHWEADQVHGLMLRELGGGFARHHRAPSLRTASYVVTKPSVLVDRIQIIKKLRGHRNAVYCAIFDRTGQYVITGSDDRLVKIWSTETGLCLRSCRGHEGDITDLAVSSGNTLVASASNDYSIRVWQLPNGVPISLLRGHTASVTAISFSPRQGCEHLLLSTSDDGTCRIWNAKNSSLNSRVYMPNPKDAPATSRAVGAPTPVGPPNNQVLCGAFNADGTIFVTGSSDKMARVWDARKWNDDVTGRPNYELDTLKGHENDVNYVQFSGCAAPSRPWVGDMSKEDHHFKNSWSAHDSIVTCSRDGSAIIWTPRTRKYHGKVGRWQKAYHLRVPPPPMPPQPPRGNGPRHRVLPTPLGVNMIVWSLDNRFVLAAIMDHRICVWNAVDGSLVHSLTGHDKQTYVLDVHPFNPRIAMSAGYDGRVIIWDIWEGHPIKVYDTGEYNLVDGNFSPDGSSLVVSDEVGQIYIFGTGPGMAQKDVKYDQFFLGDFRPLVRDTFGNVLDAETQLPPHQRNIQDLLCDANLIPYPEPYQSLYQQRRLGALGIEWTPSNVFLSIGTTDDAAYTNPSNPPLALPLPIVPPSPVQQNRRGPQTAPGNRWVEQPSEVDEAMDWEQEVAGLSEDTGSDYSASEESRSEEAGGNQGGGDSHEEEAFGSEEEGWEERDSHTHLRRSGRNKRKAEEYIQTASGRRVRRRTFNDDDSRERRPRHIPRASRPGPSTARAVQDPPSARPRRQAARNALTLFTSINSICDEEDENTTTQAPSQTQSAPTAVSVQVDIVPVSVIENPVSVEQAVESQAAPEAIAELPEHVLQIREDATTSNPEAPENPGDCKRPRSQRRLIVKLRNHEDELHGSSCLHNAGTSDPALQAAQNSQEAVGPAAHNALVSSVLDMCGTVDESNMMVSVENDQNKGCLPSSDFAAKILKSVSETGVLSLEEIGDESRDYEPGRGIDVTSVDIRGFEGCMSHMNRTLEPVVGMRTEEGMAELDDEDGEEANNGGACYEEMPMRTREWTESGEKESDDETMGHHNQKAAQRGKLDLYTRQATSSKESDDESMEASVQSMGHKNQKVQGKLASYTRQVTSKWPQQSTGNGSSRNRREHESQSAPLRSNGETSIKTSNHASSALDSSRSMATPSILSEHKDFSLPSTRQKRSTVQNKQWRGELSSERSLRLHQVVKVEKSLSQSSSEKPPKTSVRSQRIPKQEVTGSIIRCNLKCEYGSPDRLKSSAHARRGHNEAENRKVVEIGPVASNSRTRGQRRGRQSGKAGSRNMELMSWLLMEEVEPGTQFIPQYGDQVVYLRQGHEDFLEKAKLDEKGPWKTLKQPIAAVEYCRIKGLDYLIEQGTGKTNCKVSLEFNDPESQVYGKSFKLTLPELTDQPDFLVERNRYDASIQMGWRVRDHCKVWWAKEDDEGKGGSWWDGRIKLIRPTSSEFPDSPWESFHVTYKESSEPTPHSPWELFDKECKISGYNIPQIDPSLKESLLSIIRSMTDNSCRETKFGLIQHQKDSQNAEFMNRIALPLSFDIISARVERDYYHCVEALEHDVHLLVTNTKLFHGKDSVQAHKMQQMSNYLLKGLG</sequence>
<keyword evidence="1 4" id="KW-0853">WD repeat</keyword>
<feature type="compositionally biased region" description="Acidic residues" evidence="5">
    <location>
        <begin position="832"/>
        <end position="841"/>
    </location>
</feature>
<accession>A0ABP0WMB4</accession>
<evidence type="ECO:0000259" key="7">
    <source>
        <dbReference type="Pfam" id="PF25313"/>
    </source>
</evidence>
<proteinExistence type="predicted"/>
<dbReference type="Pfam" id="PF25437">
    <property type="entry name" value="BRWD1_N"/>
    <property type="match status" value="1"/>
</dbReference>
<dbReference type="PROSITE" id="PS50082">
    <property type="entry name" value="WD_REPEATS_2"/>
    <property type="match status" value="5"/>
</dbReference>
<dbReference type="Gene3D" id="2.130.10.10">
    <property type="entry name" value="YVTN repeat-like/Quinoprotein amine dehydrogenase"/>
    <property type="match status" value="3"/>
</dbReference>
<name>A0ABP0WMB4_9BRYO</name>
<evidence type="ECO:0000259" key="6">
    <source>
        <dbReference type="Pfam" id="PF00439"/>
    </source>
</evidence>
<gene>
    <name evidence="9" type="ORF">CSSPJE1EN1_LOCUS11995</name>
</gene>
<dbReference type="PANTHER" id="PTHR16266:SF17">
    <property type="entry name" value="BRWD3"/>
    <property type="match status" value="1"/>
</dbReference>
<dbReference type="PROSITE" id="PS50294">
    <property type="entry name" value="WD_REPEATS_REGION"/>
    <property type="match status" value="3"/>
</dbReference>
<evidence type="ECO:0000256" key="4">
    <source>
        <dbReference type="PROSITE-ProRule" id="PRU00221"/>
    </source>
</evidence>
<feature type="compositionally biased region" description="Polar residues" evidence="5">
    <location>
        <begin position="1284"/>
        <end position="1317"/>
    </location>
</feature>
<feature type="domain" description="Bromo" evidence="6">
    <location>
        <begin position="1686"/>
        <end position="1747"/>
    </location>
</feature>
<dbReference type="InterPro" id="IPR019775">
    <property type="entry name" value="WD40_repeat_CS"/>
</dbReference>
<dbReference type="EMBL" id="OZ020113">
    <property type="protein sequence ID" value="CAK9266517.1"/>
    <property type="molecule type" value="Genomic_DNA"/>
</dbReference>
<evidence type="ECO:0000313" key="10">
    <source>
        <dbReference type="Proteomes" id="UP001497444"/>
    </source>
</evidence>
<feature type="compositionally biased region" description="Polar residues" evidence="5">
    <location>
        <begin position="1257"/>
        <end position="1275"/>
    </location>
</feature>
<dbReference type="InterPro" id="IPR052060">
    <property type="entry name" value="Bromo_WD_repeat"/>
</dbReference>
<feature type="repeat" description="WD" evidence="4">
    <location>
        <begin position="236"/>
        <end position="277"/>
    </location>
</feature>
<evidence type="ECO:0000256" key="3">
    <source>
        <dbReference type="ARBA" id="ARBA00023117"/>
    </source>
</evidence>
<dbReference type="SUPFAM" id="SSF50978">
    <property type="entry name" value="WD40 repeat-like"/>
    <property type="match status" value="1"/>
</dbReference>
<dbReference type="InterPro" id="IPR001487">
    <property type="entry name" value="Bromodomain"/>
</dbReference>
<feature type="region of interest" description="Disordered" evidence="5">
    <location>
        <begin position="1402"/>
        <end position="1448"/>
    </location>
</feature>
<feature type="region of interest" description="Disordered" evidence="5">
    <location>
        <begin position="800"/>
        <end position="914"/>
    </location>
</feature>
<feature type="region of interest" description="Disordered" evidence="5">
    <location>
        <begin position="1169"/>
        <end position="1383"/>
    </location>
</feature>
<dbReference type="InterPro" id="IPR036427">
    <property type="entry name" value="Bromodomain-like_sf"/>
</dbReference>
<evidence type="ECO:0000259" key="8">
    <source>
        <dbReference type="Pfam" id="PF25437"/>
    </source>
</evidence>
<evidence type="ECO:0000313" key="9">
    <source>
        <dbReference type="EMBL" id="CAK9266517.1"/>
    </source>
</evidence>
<feature type="repeat" description="WD" evidence="4">
    <location>
        <begin position="320"/>
        <end position="364"/>
    </location>
</feature>
<reference evidence="9" key="1">
    <citation type="submission" date="2024-02" db="EMBL/GenBank/DDBJ databases">
        <authorList>
            <consortium name="ELIXIR-Norway"/>
            <consortium name="Elixir Norway"/>
        </authorList>
    </citation>
    <scope>NUCLEOTIDE SEQUENCE</scope>
</reference>
<evidence type="ECO:0000256" key="2">
    <source>
        <dbReference type="ARBA" id="ARBA00022737"/>
    </source>
</evidence>
<dbReference type="InterPro" id="IPR036322">
    <property type="entry name" value="WD40_repeat_dom_sf"/>
</dbReference>
<dbReference type="Pfam" id="PF00439">
    <property type="entry name" value="Bromodomain"/>
    <property type="match status" value="1"/>
</dbReference>
<feature type="region of interest" description="Disordered" evidence="5">
    <location>
        <begin position="1"/>
        <end position="36"/>
    </location>
</feature>